<dbReference type="RefSeq" id="XP_001585450.1">
    <property type="nucleotide sequence ID" value="XM_001585400.1"/>
</dbReference>
<sequence length="61" mass="6738">MASPFIAKDSSAVESEVQEACLKPRKLLHRSIPTFAKDSLGPDLEDKIVYVRGSLNSLHKL</sequence>
<dbReference type="KEGG" id="ssl:SS1G_13689"/>
<dbReference type="EMBL" id="CH476646">
    <property type="protein sequence ID" value="EDN98830.1"/>
    <property type="molecule type" value="Genomic_DNA"/>
</dbReference>
<dbReference type="GeneID" id="5481548"/>
<dbReference type="InParanoid" id="A7F7V9"/>
<evidence type="ECO:0000313" key="1">
    <source>
        <dbReference type="EMBL" id="EDN98830.1"/>
    </source>
</evidence>
<organism evidence="1 2">
    <name type="scientific">Sclerotinia sclerotiorum (strain ATCC 18683 / 1980 / Ss-1)</name>
    <name type="common">White mold</name>
    <name type="synonym">Whetzelinia sclerotiorum</name>
    <dbReference type="NCBI Taxonomy" id="665079"/>
    <lineage>
        <taxon>Eukaryota</taxon>
        <taxon>Fungi</taxon>
        <taxon>Dikarya</taxon>
        <taxon>Ascomycota</taxon>
        <taxon>Pezizomycotina</taxon>
        <taxon>Leotiomycetes</taxon>
        <taxon>Helotiales</taxon>
        <taxon>Sclerotiniaceae</taxon>
        <taxon>Sclerotinia</taxon>
    </lineage>
</organism>
<proteinExistence type="predicted"/>
<keyword evidence="2" id="KW-1185">Reference proteome</keyword>
<accession>A7F7V9</accession>
<dbReference type="AlphaFoldDB" id="A7F7V9"/>
<gene>
    <name evidence="1" type="ORF">SS1G_13689</name>
</gene>
<reference evidence="2" key="1">
    <citation type="journal article" date="2011" name="PLoS Genet.">
        <title>Genomic analysis of the necrotrophic fungal pathogens Sclerotinia sclerotiorum and Botrytis cinerea.</title>
        <authorList>
            <person name="Amselem J."/>
            <person name="Cuomo C.A."/>
            <person name="van Kan J.A."/>
            <person name="Viaud M."/>
            <person name="Benito E.P."/>
            <person name="Couloux A."/>
            <person name="Coutinho P.M."/>
            <person name="de Vries R.P."/>
            <person name="Dyer P.S."/>
            <person name="Fillinger S."/>
            <person name="Fournier E."/>
            <person name="Gout L."/>
            <person name="Hahn M."/>
            <person name="Kohn L."/>
            <person name="Lapalu N."/>
            <person name="Plummer K.M."/>
            <person name="Pradier J.M."/>
            <person name="Quevillon E."/>
            <person name="Sharon A."/>
            <person name="Simon A."/>
            <person name="ten Have A."/>
            <person name="Tudzynski B."/>
            <person name="Tudzynski P."/>
            <person name="Wincker P."/>
            <person name="Andrew M."/>
            <person name="Anthouard V."/>
            <person name="Beever R.E."/>
            <person name="Beffa R."/>
            <person name="Benoit I."/>
            <person name="Bouzid O."/>
            <person name="Brault B."/>
            <person name="Chen Z."/>
            <person name="Choquer M."/>
            <person name="Collemare J."/>
            <person name="Cotton P."/>
            <person name="Danchin E.G."/>
            <person name="Da Silva C."/>
            <person name="Gautier A."/>
            <person name="Giraud C."/>
            <person name="Giraud T."/>
            <person name="Gonzalez C."/>
            <person name="Grossetete S."/>
            <person name="Guldener U."/>
            <person name="Henrissat B."/>
            <person name="Howlett B.J."/>
            <person name="Kodira C."/>
            <person name="Kretschmer M."/>
            <person name="Lappartient A."/>
            <person name="Leroch M."/>
            <person name="Levis C."/>
            <person name="Mauceli E."/>
            <person name="Neuveglise C."/>
            <person name="Oeser B."/>
            <person name="Pearson M."/>
            <person name="Poulain J."/>
            <person name="Poussereau N."/>
            <person name="Quesneville H."/>
            <person name="Rascle C."/>
            <person name="Schumacher J."/>
            <person name="Segurens B."/>
            <person name="Sexton A."/>
            <person name="Silva E."/>
            <person name="Sirven C."/>
            <person name="Soanes D.M."/>
            <person name="Talbot N.J."/>
            <person name="Templeton M."/>
            <person name="Yandava C."/>
            <person name="Yarden O."/>
            <person name="Zeng Q."/>
            <person name="Rollins J.A."/>
            <person name="Lebrun M.H."/>
            <person name="Dickman M."/>
        </authorList>
    </citation>
    <scope>NUCLEOTIDE SEQUENCE [LARGE SCALE GENOMIC DNA]</scope>
    <source>
        <strain evidence="2">ATCC 18683 / 1980 / Ss-1</strain>
    </source>
</reference>
<name>A7F7V9_SCLS1</name>
<protein>
    <submittedName>
        <fullName evidence="1">Uncharacterized protein</fullName>
    </submittedName>
</protein>
<evidence type="ECO:0000313" key="2">
    <source>
        <dbReference type="Proteomes" id="UP000001312"/>
    </source>
</evidence>
<dbReference type="Proteomes" id="UP000001312">
    <property type="component" value="Unassembled WGS sequence"/>
</dbReference>